<dbReference type="InterPro" id="IPR051691">
    <property type="entry name" value="Metab_Enz_Cyan_OpOx_G3PDH"/>
</dbReference>
<dbReference type="Pfam" id="PF04324">
    <property type="entry name" value="Fer2_BFD"/>
    <property type="match status" value="1"/>
</dbReference>
<gene>
    <name evidence="3" type="ORF">A2024_10260</name>
</gene>
<evidence type="ECO:0000259" key="2">
    <source>
        <dbReference type="Pfam" id="PF04324"/>
    </source>
</evidence>
<organism evidence="3 4">
    <name type="scientific">Candidatus Edwardsbacteria bacterium GWF2_54_11</name>
    <dbReference type="NCBI Taxonomy" id="1817851"/>
    <lineage>
        <taxon>Bacteria</taxon>
        <taxon>Candidatus Edwardsiibacteriota</taxon>
    </lineage>
</organism>
<dbReference type="Gene3D" id="1.10.10.1100">
    <property type="entry name" value="BFD-like [2Fe-2S]-binding domain"/>
    <property type="match status" value="1"/>
</dbReference>
<evidence type="ECO:0000256" key="1">
    <source>
        <dbReference type="ARBA" id="ARBA00023002"/>
    </source>
</evidence>
<dbReference type="CDD" id="cd19946">
    <property type="entry name" value="GlpA-like_Fer2_BFD-like"/>
    <property type="match status" value="1"/>
</dbReference>
<comment type="caution">
    <text evidence="3">The sequence shown here is derived from an EMBL/GenBank/DDBJ whole genome shotgun (WGS) entry which is preliminary data.</text>
</comment>
<dbReference type="InterPro" id="IPR007419">
    <property type="entry name" value="BFD-like_2Fe2S-bd_dom"/>
</dbReference>
<accession>A0A1F5RIZ5</accession>
<feature type="domain" description="BFD-like [2Fe-2S]-binding" evidence="2">
    <location>
        <begin position="8"/>
        <end position="60"/>
    </location>
</feature>
<proteinExistence type="predicted"/>
<dbReference type="PANTHER" id="PTHR42949:SF3">
    <property type="entry name" value="ANAEROBIC GLYCEROL-3-PHOSPHATE DEHYDROGENASE SUBUNIT B"/>
    <property type="match status" value="1"/>
</dbReference>
<keyword evidence="1" id="KW-0560">Oxidoreductase</keyword>
<dbReference type="AlphaFoldDB" id="A0A1F5RIZ5"/>
<evidence type="ECO:0000313" key="4">
    <source>
        <dbReference type="Proteomes" id="UP000177230"/>
    </source>
</evidence>
<protein>
    <submittedName>
        <fullName evidence="3">(2Fe-2S)-binding protein</fullName>
    </submittedName>
</protein>
<dbReference type="GO" id="GO:0016491">
    <property type="term" value="F:oxidoreductase activity"/>
    <property type="evidence" value="ECO:0007669"/>
    <property type="project" value="UniProtKB-KW"/>
</dbReference>
<sequence length="89" mass="9894">MVDNNDKIICRCEDITESQVMEAIEKGATTADEVKRLTRAGMGHCQGRTCRRLVNQILARQLGQTPEDQKAVTQRSPLQPISLKILADS</sequence>
<dbReference type="InterPro" id="IPR041854">
    <property type="entry name" value="BFD-like_2Fe2S-bd_dom_sf"/>
</dbReference>
<dbReference type="Proteomes" id="UP000177230">
    <property type="component" value="Unassembled WGS sequence"/>
</dbReference>
<evidence type="ECO:0000313" key="3">
    <source>
        <dbReference type="EMBL" id="OGF14359.1"/>
    </source>
</evidence>
<reference evidence="3 4" key="1">
    <citation type="journal article" date="2016" name="Nat. Commun.">
        <title>Thousands of microbial genomes shed light on interconnected biogeochemical processes in an aquifer system.</title>
        <authorList>
            <person name="Anantharaman K."/>
            <person name="Brown C.T."/>
            <person name="Hug L.A."/>
            <person name="Sharon I."/>
            <person name="Castelle C.J."/>
            <person name="Probst A.J."/>
            <person name="Thomas B.C."/>
            <person name="Singh A."/>
            <person name="Wilkins M.J."/>
            <person name="Karaoz U."/>
            <person name="Brodie E.L."/>
            <person name="Williams K.H."/>
            <person name="Hubbard S.S."/>
            <person name="Banfield J.F."/>
        </authorList>
    </citation>
    <scope>NUCLEOTIDE SEQUENCE [LARGE SCALE GENOMIC DNA]</scope>
</reference>
<dbReference type="PANTHER" id="PTHR42949">
    <property type="entry name" value="ANAEROBIC GLYCEROL-3-PHOSPHATE DEHYDROGENASE SUBUNIT B"/>
    <property type="match status" value="1"/>
</dbReference>
<dbReference type="EMBL" id="MFFM01000003">
    <property type="protein sequence ID" value="OGF14359.1"/>
    <property type="molecule type" value="Genomic_DNA"/>
</dbReference>
<name>A0A1F5RIZ5_9BACT</name>